<protein>
    <recommendedName>
        <fullName evidence="8">Guanine deaminase</fullName>
        <shortName evidence="8">Guanase</shortName>
        <ecNumber evidence="8">3.5.4.3</ecNumber>
    </recommendedName>
    <alternativeName>
        <fullName evidence="8">Guanine aminohydrolase</fullName>
    </alternativeName>
</protein>
<keyword evidence="5 8" id="KW-0862">Zinc</keyword>
<dbReference type="AlphaFoldDB" id="A0A1V8T9K3"/>
<dbReference type="Gene3D" id="3.20.20.140">
    <property type="entry name" value="Metal-dependent hydrolases"/>
    <property type="match status" value="1"/>
</dbReference>
<keyword evidence="3 8" id="KW-0479">Metal-binding</keyword>
<evidence type="ECO:0000256" key="2">
    <source>
        <dbReference type="ARBA" id="ARBA00006745"/>
    </source>
</evidence>
<reference evidence="11" key="1">
    <citation type="submission" date="2017-03" db="EMBL/GenBank/DDBJ databases">
        <title>Genomes of endolithic fungi from Antarctica.</title>
        <authorList>
            <person name="Coleine C."/>
            <person name="Masonjones S."/>
            <person name="Stajich J.E."/>
        </authorList>
    </citation>
    <scope>NUCLEOTIDE SEQUENCE [LARGE SCALE GENOMIC DNA]</scope>
    <source>
        <strain evidence="11">CCFEE 5527</strain>
    </source>
</reference>
<comment type="function">
    <text evidence="7 8">Catalyzes the hydrolytic deamination of guanine, producing xanthine and ammonia.</text>
</comment>
<dbReference type="InterPro" id="IPR032466">
    <property type="entry name" value="Metal_Hydrolase"/>
</dbReference>
<gene>
    <name evidence="10" type="ORF">B0A48_06700</name>
</gene>
<dbReference type="Gene3D" id="2.30.40.10">
    <property type="entry name" value="Urease, subunit C, domain 1"/>
    <property type="match status" value="1"/>
</dbReference>
<evidence type="ECO:0000313" key="11">
    <source>
        <dbReference type="Proteomes" id="UP000192596"/>
    </source>
</evidence>
<evidence type="ECO:0000256" key="6">
    <source>
        <dbReference type="ARBA" id="ARBA00051148"/>
    </source>
</evidence>
<evidence type="ECO:0000256" key="1">
    <source>
        <dbReference type="ARBA" id="ARBA00004984"/>
    </source>
</evidence>
<dbReference type="SUPFAM" id="SSF51556">
    <property type="entry name" value="Metallo-dependent hydrolases"/>
    <property type="match status" value="1"/>
</dbReference>
<dbReference type="InterPro" id="IPR051607">
    <property type="entry name" value="Metallo-dep_hydrolases"/>
</dbReference>
<comment type="caution">
    <text evidence="10">The sequence shown here is derived from an EMBL/GenBank/DDBJ whole genome shotgun (WGS) entry which is preliminary data.</text>
</comment>
<dbReference type="STRING" id="1507870.A0A1V8T9K3"/>
<keyword evidence="4 8" id="KW-0378">Hydrolase</keyword>
<evidence type="ECO:0000256" key="7">
    <source>
        <dbReference type="ARBA" id="ARBA00056079"/>
    </source>
</evidence>
<comment type="catalytic activity">
    <reaction evidence="6 8">
        <text>guanine + H2O + H(+) = xanthine + NH4(+)</text>
        <dbReference type="Rhea" id="RHEA:14665"/>
        <dbReference type="ChEBI" id="CHEBI:15377"/>
        <dbReference type="ChEBI" id="CHEBI:15378"/>
        <dbReference type="ChEBI" id="CHEBI:16235"/>
        <dbReference type="ChEBI" id="CHEBI:17712"/>
        <dbReference type="ChEBI" id="CHEBI:28938"/>
        <dbReference type="EC" id="3.5.4.3"/>
    </reaction>
</comment>
<evidence type="ECO:0000313" key="10">
    <source>
        <dbReference type="EMBL" id="OQO07908.1"/>
    </source>
</evidence>
<dbReference type="Proteomes" id="UP000192596">
    <property type="component" value="Unassembled WGS sequence"/>
</dbReference>
<comment type="cofactor">
    <cofactor evidence="8">
        <name>Zn(2+)</name>
        <dbReference type="ChEBI" id="CHEBI:29105"/>
    </cofactor>
    <text evidence="8">Binds 1 zinc ion per subunit.</text>
</comment>
<feature type="domain" description="Amidohydrolase-related" evidence="9">
    <location>
        <begin position="68"/>
        <end position="447"/>
    </location>
</feature>
<dbReference type="PANTHER" id="PTHR11271">
    <property type="entry name" value="GUANINE DEAMINASE"/>
    <property type="match status" value="1"/>
</dbReference>
<sequence>MALERRKYVGTFIHSTSLTDLEICEEATIGVDENGKIAYITRIGDEKSTSEDWELFQTTKLDGNKFFFPGFIDTHIHASQYPNAGVFGKSTLLDWLNTYTFPLESSFSDTAIASKVYSRVVARTLSQGTTTACYYATTHVPATNILADICLKRGQRAFVGRVCMDRMSPEYYRDESTESAIADTRSCISHIRSIDPSFDLISPIITPRFAPSCHRATLAALGALQKETNLPVQTHISENTSEIALVAELFPEADSYAHVYDTAGLLTPKTILAHAVHLSPAERQLIKSRDAKISHCPASNTAITSGRTKVRELLDEGLTLGLGTDVSGGHTSSMLSEAREALFVSRHVAMTDGDNAKLAVEEALYLATRGGAKVVGLESRIGGFEVGMDWDAQVVGLGDTVGTDEIDQREGLLEIFGKETWEEKVAKWVYTGDDRNTLAVWIKGRLVHKRSGFNI</sequence>
<dbReference type="GO" id="GO:0005829">
    <property type="term" value="C:cytosol"/>
    <property type="evidence" value="ECO:0007669"/>
    <property type="project" value="TreeGrafter"/>
</dbReference>
<accession>A0A1V8T9K3</accession>
<dbReference type="InParanoid" id="A0A1V8T9K3"/>
<comment type="similarity">
    <text evidence="2 8">Belongs to the metallo-dependent hydrolases superfamily. ATZ/TRZ family.</text>
</comment>
<evidence type="ECO:0000256" key="4">
    <source>
        <dbReference type="ARBA" id="ARBA00022801"/>
    </source>
</evidence>
<evidence type="ECO:0000259" key="9">
    <source>
        <dbReference type="Pfam" id="PF01979"/>
    </source>
</evidence>
<comment type="pathway">
    <text evidence="1 8">Purine metabolism; guanine degradation; xanthine from guanine: step 1/1.</text>
</comment>
<dbReference type="GO" id="GO:0008270">
    <property type="term" value="F:zinc ion binding"/>
    <property type="evidence" value="ECO:0007669"/>
    <property type="project" value="UniProtKB-UniRule"/>
</dbReference>
<dbReference type="GO" id="GO:0006147">
    <property type="term" value="P:guanine catabolic process"/>
    <property type="evidence" value="ECO:0007669"/>
    <property type="project" value="UniProtKB-UniRule"/>
</dbReference>
<evidence type="ECO:0000256" key="5">
    <source>
        <dbReference type="ARBA" id="ARBA00022833"/>
    </source>
</evidence>
<dbReference type="NCBIfam" id="TIGR02967">
    <property type="entry name" value="guan_deamin"/>
    <property type="match status" value="1"/>
</dbReference>
<dbReference type="FunFam" id="3.20.20.140:FF:000022">
    <property type="entry name" value="Guanine deaminase"/>
    <property type="match status" value="1"/>
</dbReference>
<dbReference type="InterPro" id="IPR006680">
    <property type="entry name" value="Amidohydro-rel"/>
</dbReference>
<dbReference type="InterPro" id="IPR014311">
    <property type="entry name" value="Guanine_deaminase"/>
</dbReference>
<dbReference type="PANTHER" id="PTHR11271:SF6">
    <property type="entry name" value="GUANINE DEAMINASE"/>
    <property type="match status" value="1"/>
</dbReference>
<name>A0A1V8T9K3_9PEZI</name>
<organism evidence="10 11">
    <name type="scientific">Cryoendolithus antarcticus</name>
    <dbReference type="NCBI Taxonomy" id="1507870"/>
    <lineage>
        <taxon>Eukaryota</taxon>
        <taxon>Fungi</taxon>
        <taxon>Dikarya</taxon>
        <taxon>Ascomycota</taxon>
        <taxon>Pezizomycotina</taxon>
        <taxon>Dothideomycetes</taxon>
        <taxon>Dothideomycetidae</taxon>
        <taxon>Cladosporiales</taxon>
        <taxon>Cladosporiaceae</taxon>
        <taxon>Cryoendolithus</taxon>
    </lineage>
</organism>
<dbReference type="GO" id="GO:0008892">
    <property type="term" value="F:guanine deaminase activity"/>
    <property type="evidence" value="ECO:0007669"/>
    <property type="project" value="UniProtKB-UniRule"/>
</dbReference>
<dbReference type="EMBL" id="NAJO01000013">
    <property type="protein sequence ID" value="OQO07908.1"/>
    <property type="molecule type" value="Genomic_DNA"/>
</dbReference>
<proteinExistence type="inferred from homology"/>
<evidence type="ECO:0000256" key="3">
    <source>
        <dbReference type="ARBA" id="ARBA00022723"/>
    </source>
</evidence>
<keyword evidence="11" id="KW-1185">Reference proteome</keyword>
<dbReference type="FunCoup" id="A0A1V8T9K3">
    <property type="interactions" value="250"/>
</dbReference>
<dbReference type="Pfam" id="PF01979">
    <property type="entry name" value="Amidohydro_1"/>
    <property type="match status" value="1"/>
</dbReference>
<dbReference type="OrthoDB" id="194468at2759"/>
<dbReference type="UniPathway" id="UPA00603">
    <property type="reaction ID" value="UER00660"/>
</dbReference>
<dbReference type="InterPro" id="IPR011059">
    <property type="entry name" value="Metal-dep_hydrolase_composite"/>
</dbReference>
<evidence type="ECO:0000256" key="8">
    <source>
        <dbReference type="RuleBase" id="RU366009"/>
    </source>
</evidence>
<dbReference type="EC" id="3.5.4.3" evidence="8"/>